<dbReference type="Proteomes" id="UP000054564">
    <property type="component" value="Unassembled WGS sequence"/>
</dbReference>
<dbReference type="GO" id="GO:0003700">
    <property type="term" value="F:DNA-binding transcription factor activity"/>
    <property type="evidence" value="ECO:0007669"/>
    <property type="project" value="TreeGrafter"/>
</dbReference>
<dbReference type="GO" id="GO:0003677">
    <property type="term" value="F:DNA binding"/>
    <property type="evidence" value="ECO:0007669"/>
    <property type="project" value="UniProtKB-KW"/>
</dbReference>
<evidence type="ECO:0000313" key="7">
    <source>
        <dbReference type="EMBL" id="KNE88228.1"/>
    </source>
</evidence>
<dbReference type="CDD" id="cd00093">
    <property type="entry name" value="HTH_XRE"/>
    <property type="match status" value="1"/>
</dbReference>
<comment type="similarity">
    <text evidence="1">Belongs to the MBF1 family.</text>
</comment>
<dbReference type="AlphaFoldDB" id="A0A0L0UMI1"/>
<evidence type="ECO:0000259" key="6">
    <source>
        <dbReference type="PROSITE" id="PS50943"/>
    </source>
</evidence>
<evidence type="ECO:0000256" key="2">
    <source>
        <dbReference type="ARBA" id="ARBA00023015"/>
    </source>
</evidence>
<keyword evidence="2" id="KW-0805">Transcription regulation</keyword>
<evidence type="ECO:0000256" key="5">
    <source>
        <dbReference type="ARBA" id="ARBA00035107"/>
    </source>
</evidence>
<dbReference type="SMART" id="SM00530">
    <property type="entry name" value="HTH_XRE"/>
    <property type="match status" value="1"/>
</dbReference>
<evidence type="ECO:0000256" key="4">
    <source>
        <dbReference type="ARBA" id="ARBA00023163"/>
    </source>
</evidence>
<dbReference type="Gene3D" id="1.10.260.40">
    <property type="entry name" value="lambda repressor-like DNA-binding domains"/>
    <property type="match status" value="1"/>
</dbReference>
<sequence>MKNELQIKFGQRVRELRKERGWSQEEFADKCGLDRTYVSGIERGVRNPTLEVISVLAIGLKVDIFNLFIPSNNND</sequence>
<proteinExistence type="inferred from homology"/>
<dbReference type="EMBL" id="AJIL01002735">
    <property type="protein sequence ID" value="KNE88228.1"/>
    <property type="molecule type" value="Genomic_DNA"/>
</dbReference>
<comment type="function">
    <text evidence="5">Transcriptional coactivator that stimulates GCN4-dependent transcriptional activity by bridging the DNA-binding region of GCN4 and TBP (SPT15), thereby recruiting TBP to GCN4-bound promoters. Involved in induction of the ribosome quality control (RQC) pathway; a pathway that degrades nascent peptide chains during problematic translation. Required to prevent stalled ribosomes from frameshifting.</text>
</comment>
<gene>
    <name evidence="7" type="ORF">PSTG_18376</name>
</gene>
<dbReference type="Pfam" id="PF01381">
    <property type="entry name" value="HTH_3"/>
    <property type="match status" value="1"/>
</dbReference>
<feature type="domain" description="HTH cro/C1-type" evidence="6">
    <location>
        <begin position="13"/>
        <end position="67"/>
    </location>
</feature>
<dbReference type="PANTHER" id="PTHR46797">
    <property type="entry name" value="HTH-TYPE TRANSCRIPTIONAL REGULATOR"/>
    <property type="match status" value="1"/>
</dbReference>
<dbReference type="GO" id="GO:0005829">
    <property type="term" value="C:cytosol"/>
    <property type="evidence" value="ECO:0007669"/>
    <property type="project" value="TreeGrafter"/>
</dbReference>
<keyword evidence="8" id="KW-1185">Reference proteome</keyword>
<name>A0A0L0UMI1_9BASI</name>
<organism evidence="7 8">
    <name type="scientific">Puccinia striiformis f. sp. tritici PST-78</name>
    <dbReference type="NCBI Taxonomy" id="1165861"/>
    <lineage>
        <taxon>Eukaryota</taxon>
        <taxon>Fungi</taxon>
        <taxon>Dikarya</taxon>
        <taxon>Basidiomycota</taxon>
        <taxon>Pucciniomycotina</taxon>
        <taxon>Pucciniomycetes</taxon>
        <taxon>Pucciniales</taxon>
        <taxon>Pucciniaceae</taxon>
        <taxon>Puccinia</taxon>
    </lineage>
</organism>
<evidence type="ECO:0000256" key="3">
    <source>
        <dbReference type="ARBA" id="ARBA00023125"/>
    </source>
</evidence>
<protein>
    <recommendedName>
        <fullName evidence="6">HTH cro/C1-type domain-containing protein</fullName>
    </recommendedName>
</protein>
<keyword evidence="4" id="KW-0804">Transcription</keyword>
<evidence type="ECO:0000256" key="1">
    <source>
        <dbReference type="ARBA" id="ARBA00009802"/>
    </source>
</evidence>
<accession>A0A0L0UMI1</accession>
<dbReference type="InterPro" id="IPR050807">
    <property type="entry name" value="TransReg_Diox_bact_type"/>
</dbReference>
<comment type="caution">
    <text evidence="7">The sequence shown here is derived from an EMBL/GenBank/DDBJ whole genome shotgun (WGS) entry which is preliminary data.</text>
</comment>
<keyword evidence="3" id="KW-0238">DNA-binding</keyword>
<dbReference type="InterPro" id="IPR010982">
    <property type="entry name" value="Lambda_DNA-bd_dom_sf"/>
</dbReference>
<dbReference type="InterPro" id="IPR001387">
    <property type="entry name" value="Cro/C1-type_HTH"/>
</dbReference>
<dbReference type="SUPFAM" id="SSF47413">
    <property type="entry name" value="lambda repressor-like DNA-binding domains"/>
    <property type="match status" value="1"/>
</dbReference>
<dbReference type="PANTHER" id="PTHR46797:SF23">
    <property type="entry name" value="HTH-TYPE TRANSCRIPTIONAL REGULATOR SUTR"/>
    <property type="match status" value="1"/>
</dbReference>
<dbReference type="PROSITE" id="PS50943">
    <property type="entry name" value="HTH_CROC1"/>
    <property type="match status" value="1"/>
</dbReference>
<evidence type="ECO:0000313" key="8">
    <source>
        <dbReference type="Proteomes" id="UP000054564"/>
    </source>
</evidence>
<reference evidence="8" key="1">
    <citation type="submission" date="2014-03" db="EMBL/GenBank/DDBJ databases">
        <title>The Genome Sequence of Puccinia striiformis f. sp. tritici PST-78.</title>
        <authorList>
            <consortium name="The Broad Institute Genome Sequencing Platform"/>
            <person name="Cuomo C."/>
            <person name="Hulbert S."/>
            <person name="Chen X."/>
            <person name="Walker B."/>
            <person name="Young S.K."/>
            <person name="Zeng Q."/>
            <person name="Gargeya S."/>
            <person name="Fitzgerald M."/>
            <person name="Haas B."/>
            <person name="Abouelleil A."/>
            <person name="Alvarado L."/>
            <person name="Arachchi H.M."/>
            <person name="Berlin A.M."/>
            <person name="Chapman S.B."/>
            <person name="Goldberg J."/>
            <person name="Griggs A."/>
            <person name="Gujja S."/>
            <person name="Hansen M."/>
            <person name="Howarth C."/>
            <person name="Imamovic A."/>
            <person name="Larimer J."/>
            <person name="McCowan C."/>
            <person name="Montmayeur A."/>
            <person name="Murphy C."/>
            <person name="Neiman D."/>
            <person name="Pearson M."/>
            <person name="Priest M."/>
            <person name="Roberts A."/>
            <person name="Saif S."/>
            <person name="Shea T."/>
            <person name="Sisk P."/>
            <person name="Sykes S."/>
            <person name="Wortman J."/>
            <person name="Nusbaum C."/>
            <person name="Birren B."/>
        </authorList>
    </citation>
    <scope>NUCLEOTIDE SEQUENCE [LARGE SCALE GENOMIC DNA]</scope>
    <source>
        <strain evidence="8">race PST-78</strain>
    </source>
</reference>